<dbReference type="RefSeq" id="WP_009483403.1">
    <property type="nucleotide sequence ID" value="NZ_BAFE01000089.1"/>
</dbReference>
<comment type="caution">
    <text evidence="7">The sequence shown here is derived from an EMBL/GenBank/DDBJ whole genome shotgun (WGS) entry which is preliminary data.</text>
</comment>
<dbReference type="STRING" id="1089455.MOPEL_130_01670"/>
<dbReference type="EMBL" id="BAFE01000089">
    <property type="protein sequence ID" value="GAB49560.1"/>
    <property type="molecule type" value="Genomic_DNA"/>
</dbReference>
<protein>
    <recommendedName>
        <fullName evidence="6">Peptide deformylase</fullName>
        <shortName evidence="6">PDF</shortName>
        <ecNumber evidence="6">3.5.1.88</ecNumber>
    </recommendedName>
    <alternativeName>
        <fullName evidence="6">Polypeptide deformylase</fullName>
    </alternativeName>
</protein>
<dbReference type="Gene3D" id="3.90.45.10">
    <property type="entry name" value="Peptide deformylase"/>
    <property type="match status" value="1"/>
</dbReference>
<dbReference type="SUPFAM" id="SSF56420">
    <property type="entry name" value="Peptide deformylase"/>
    <property type="match status" value="1"/>
</dbReference>
<dbReference type="NCBIfam" id="NF001159">
    <property type="entry name" value="PRK00150.1-3"/>
    <property type="match status" value="1"/>
</dbReference>
<comment type="cofactor">
    <cofactor evidence="6">
        <name>Fe(2+)</name>
        <dbReference type="ChEBI" id="CHEBI:29033"/>
    </cofactor>
    <text evidence="6">Binds 1 Fe(2+) ion.</text>
</comment>
<comment type="catalytic activity">
    <reaction evidence="6">
        <text>N-terminal N-formyl-L-methionyl-[peptide] + H2O = N-terminal L-methionyl-[peptide] + formate</text>
        <dbReference type="Rhea" id="RHEA:24420"/>
        <dbReference type="Rhea" id="RHEA-COMP:10639"/>
        <dbReference type="Rhea" id="RHEA-COMP:10640"/>
        <dbReference type="ChEBI" id="CHEBI:15377"/>
        <dbReference type="ChEBI" id="CHEBI:15740"/>
        <dbReference type="ChEBI" id="CHEBI:49298"/>
        <dbReference type="ChEBI" id="CHEBI:64731"/>
        <dbReference type="EC" id="3.5.1.88"/>
    </reaction>
</comment>
<evidence type="ECO:0000256" key="3">
    <source>
        <dbReference type="ARBA" id="ARBA00022801"/>
    </source>
</evidence>
<comment type="function">
    <text evidence="6">Removes the formyl group from the N-terminal Met of newly synthesized proteins. Requires at least a dipeptide for an efficient rate of reaction. N-terminal L-methionine is a prerequisite for activity but the enzyme has broad specificity at other positions.</text>
</comment>
<dbReference type="eggNOG" id="COG0242">
    <property type="taxonomic scope" value="Bacteria"/>
</dbReference>
<dbReference type="GO" id="GO:0006412">
    <property type="term" value="P:translation"/>
    <property type="evidence" value="ECO:0007669"/>
    <property type="project" value="UniProtKB-UniRule"/>
</dbReference>
<keyword evidence="8" id="KW-1185">Reference proteome</keyword>
<dbReference type="Pfam" id="PF01327">
    <property type="entry name" value="Pep_deformylase"/>
    <property type="match status" value="1"/>
</dbReference>
<dbReference type="InterPro" id="IPR036821">
    <property type="entry name" value="Peptide_deformylase_sf"/>
</dbReference>
<dbReference type="PANTHER" id="PTHR10458">
    <property type="entry name" value="PEPTIDE DEFORMYLASE"/>
    <property type="match status" value="1"/>
</dbReference>
<dbReference type="GO" id="GO:0042586">
    <property type="term" value="F:peptide deformylase activity"/>
    <property type="evidence" value="ECO:0007669"/>
    <property type="project" value="UniProtKB-UniRule"/>
</dbReference>
<dbReference type="InterPro" id="IPR023635">
    <property type="entry name" value="Peptide_deformylase"/>
</dbReference>
<feature type="binding site" evidence="6">
    <location>
        <position position="130"/>
    </location>
    <ligand>
        <name>Fe cation</name>
        <dbReference type="ChEBI" id="CHEBI:24875"/>
    </ligand>
</feature>
<keyword evidence="2 6" id="KW-0479">Metal-binding</keyword>
<dbReference type="AlphaFoldDB" id="H5UV02"/>
<keyword evidence="5 6" id="KW-0408">Iron</keyword>
<dbReference type="HAMAP" id="MF_00163">
    <property type="entry name" value="Pep_deformylase"/>
    <property type="match status" value="1"/>
</dbReference>
<feature type="active site" evidence="6">
    <location>
        <position position="131"/>
    </location>
</feature>
<proteinExistence type="inferred from homology"/>
<dbReference type="OrthoDB" id="9804313at2"/>
<dbReference type="NCBIfam" id="TIGR00079">
    <property type="entry name" value="pept_deformyl"/>
    <property type="match status" value="1"/>
</dbReference>
<reference evidence="7 8" key="1">
    <citation type="submission" date="2012-02" db="EMBL/GenBank/DDBJ databases">
        <title>Whole genome shotgun sequence of Mobilicoccus pelagius NBRC 104925.</title>
        <authorList>
            <person name="Yoshida Y."/>
            <person name="Hosoyama A."/>
            <person name="Tsuchikane K."/>
            <person name="Katsumata H."/>
            <person name="Yamazaki S."/>
            <person name="Fujita N."/>
        </authorList>
    </citation>
    <scope>NUCLEOTIDE SEQUENCE [LARGE SCALE GENOMIC DNA]</scope>
    <source>
        <strain evidence="7 8">NBRC 104925</strain>
    </source>
</reference>
<dbReference type="CDD" id="cd00487">
    <property type="entry name" value="Pep_deformylase"/>
    <property type="match status" value="1"/>
</dbReference>
<gene>
    <name evidence="6 7" type="primary">def</name>
    <name evidence="7" type="ORF">MOPEL_130_01670</name>
</gene>
<dbReference type="PRINTS" id="PR01576">
    <property type="entry name" value="PDEFORMYLASE"/>
</dbReference>
<evidence type="ECO:0000256" key="1">
    <source>
        <dbReference type="ARBA" id="ARBA00010759"/>
    </source>
</evidence>
<feature type="binding site" evidence="6">
    <location>
        <position position="134"/>
    </location>
    <ligand>
        <name>Fe cation</name>
        <dbReference type="ChEBI" id="CHEBI:24875"/>
    </ligand>
</feature>
<dbReference type="Proteomes" id="UP000004367">
    <property type="component" value="Unassembled WGS sequence"/>
</dbReference>
<keyword evidence="4 6" id="KW-0648">Protein biosynthesis</keyword>
<sequence length="181" mass="19797">MTVLDIRRIGDPVLRTPAREVTDFDRELRTLVSDLEATMLDAPGVGLAAPQIGVGLRVFTYYVDGVLGHVVNPLLTLDGEPEETDEGCLSIPDLVALPKRAPRAVARGFDQHGEPIRIEGTALLAQCFQHETDHLDGVLFIDRLDTVERRRALKVIRSAEWAGEVVVKESPHDSRAGGGSR</sequence>
<organism evidence="7 8">
    <name type="scientific">Mobilicoccus pelagius NBRC 104925</name>
    <dbReference type="NCBI Taxonomy" id="1089455"/>
    <lineage>
        <taxon>Bacteria</taxon>
        <taxon>Bacillati</taxon>
        <taxon>Actinomycetota</taxon>
        <taxon>Actinomycetes</taxon>
        <taxon>Micrococcales</taxon>
        <taxon>Dermatophilaceae</taxon>
        <taxon>Mobilicoccus</taxon>
    </lineage>
</organism>
<dbReference type="PANTHER" id="PTHR10458:SF2">
    <property type="entry name" value="PEPTIDE DEFORMYLASE, MITOCHONDRIAL"/>
    <property type="match status" value="1"/>
</dbReference>
<evidence type="ECO:0000256" key="6">
    <source>
        <dbReference type="HAMAP-Rule" id="MF_00163"/>
    </source>
</evidence>
<evidence type="ECO:0000313" key="7">
    <source>
        <dbReference type="EMBL" id="GAB49560.1"/>
    </source>
</evidence>
<name>H5UV02_9MICO</name>
<accession>H5UV02</accession>
<dbReference type="GO" id="GO:0046872">
    <property type="term" value="F:metal ion binding"/>
    <property type="evidence" value="ECO:0007669"/>
    <property type="project" value="UniProtKB-KW"/>
</dbReference>
<evidence type="ECO:0000313" key="8">
    <source>
        <dbReference type="Proteomes" id="UP000004367"/>
    </source>
</evidence>
<evidence type="ECO:0000256" key="5">
    <source>
        <dbReference type="ARBA" id="ARBA00023004"/>
    </source>
</evidence>
<dbReference type="EC" id="3.5.1.88" evidence="6"/>
<evidence type="ECO:0000256" key="4">
    <source>
        <dbReference type="ARBA" id="ARBA00022917"/>
    </source>
</evidence>
<feature type="binding site" evidence="6">
    <location>
        <position position="88"/>
    </location>
    <ligand>
        <name>Fe cation</name>
        <dbReference type="ChEBI" id="CHEBI:24875"/>
    </ligand>
</feature>
<comment type="similarity">
    <text evidence="1 6">Belongs to the polypeptide deformylase family.</text>
</comment>
<evidence type="ECO:0000256" key="2">
    <source>
        <dbReference type="ARBA" id="ARBA00022723"/>
    </source>
</evidence>
<keyword evidence="3 6" id="KW-0378">Hydrolase</keyword>
<dbReference type="PIRSF" id="PIRSF004749">
    <property type="entry name" value="Pep_def"/>
    <property type="match status" value="1"/>
</dbReference>